<organism evidence="1 2">
    <name type="scientific">Burkholderia stagnalis</name>
    <dbReference type="NCBI Taxonomy" id="1503054"/>
    <lineage>
        <taxon>Bacteria</taxon>
        <taxon>Pseudomonadati</taxon>
        <taxon>Pseudomonadota</taxon>
        <taxon>Betaproteobacteria</taxon>
        <taxon>Burkholderiales</taxon>
        <taxon>Burkholderiaceae</taxon>
        <taxon>Burkholderia</taxon>
        <taxon>Burkholderia cepacia complex</taxon>
    </lineage>
</organism>
<dbReference type="RefSeq" id="WP_124759700.1">
    <property type="nucleotide sequence ID" value="NZ_QTPM01000122.1"/>
</dbReference>
<sequence>MSDAIQPIDPASLSRKQKLAIIYRHTHRDYKGPAGPAWGEHAGEKTLMVNENGASVLTLLETLSDAQIADKLPYALKKEAERRAKNGAQQ</sequence>
<evidence type="ECO:0000313" key="2">
    <source>
        <dbReference type="Proteomes" id="UP000281098"/>
    </source>
</evidence>
<protein>
    <submittedName>
        <fullName evidence="1">Uncharacterized protein</fullName>
    </submittedName>
</protein>
<evidence type="ECO:0000313" key="1">
    <source>
        <dbReference type="EMBL" id="RQY77406.1"/>
    </source>
</evidence>
<comment type="caution">
    <text evidence="1">The sequence shown here is derived from an EMBL/GenBank/DDBJ whole genome shotgun (WGS) entry which is preliminary data.</text>
</comment>
<reference evidence="1 2" key="1">
    <citation type="submission" date="2018-08" db="EMBL/GenBank/DDBJ databases">
        <title>Comparative analysis of Burkholderia isolates from Puerto Rico.</title>
        <authorList>
            <person name="Hall C."/>
            <person name="Sahl J."/>
            <person name="Wagner D."/>
        </authorList>
    </citation>
    <scope>NUCLEOTIDE SEQUENCE [LARGE SCALE GENOMIC DNA]</scope>
    <source>
        <strain evidence="1 2">Bp8966</strain>
    </source>
</reference>
<keyword evidence="2" id="KW-1185">Reference proteome</keyword>
<proteinExistence type="predicted"/>
<dbReference type="Proteomes" id="UP000281098">
    <property type="component" value="Unassembled WGS sequence"/>
</dbReference>
<dbReference type="EMBL" id="QTPM01000122">
    <property type="protein sequence ID" value="RQY77406.1"/>
    <property type="molecule type" value="Genomic_DNA"/>
</dbReference>
<name>A0ABX9YBW6_9BURK</name>
<accession>A0ABX9YBW6</accession>
<gene>
    <name evidence="1" type="ORF">DF017_36840</name>
</gene>